<protein>
    <submittedName>
        <fullName evidence="1">Uncharacterized protein</fullName>
    </submittedName>
</protein>
<gene>
    <name evidence="1" type="ORF">PAMC26510_31215</name>
</gene>
<sequence length="41" mass="4699">MFRSEKDLWHCAATSSPRKREGGSAIAFNADFIKLHPFFTQ</sequence>
<comment type="caution">
    <text evidence="1">The sequence shown here is derived from an EMBL/GenBank/DDBJ whole genome shotgun (WGS) entry which is preliminary data.</text>
</comment>
<dbReference type="EMBL" id="NBTY01000196">
    <property type="protein sequence ID" value="OTP67406.1"/>
    <property type="molecule type" value="Genomic_DNA"/>
</dbReference>
<reference evidence="1 2" key="1">
    <citation type="submission" date="2017-03" db="EMBL/GenBank/DDBJ databases">
        <title>Genome analysis of strain PAMC 26510.</title>
        <authorList>
            <person name="Oh H.-M."/>
            <person name="Yang J.-A."/>
        </authorList>
    </citation>
    <scope>NUCLEOTIDE SEQUENCE [LARGE SCALE GENOMIC DNA]</scope>
    <source>
        <strain evidence="1 2">PAMC 26510</strain>
    </source>
</reference>
<accession>A0A242M851</accession>
<dbReference type="Proteomes" id="UP000194546">
    <property type="component" value="Unassembled WGS sequence"/>
</dbReference>
<name>A0A242M851_CABSO</name>
<evidence type="ECO:0000313" key="1">
    <source>
        <dbReference type="EMBL" id="OTP67406.1"/>
    </source>
</evidence>
<proteinExistence type="predicted"/>
<organism evidence="1 2">
    <name type="scientific">Caballeronia sordidicola</name>
    <name type="common">Burkholderia sordidicola</name>
    <dbReference type="NCBI Taxonomy" id="196367"/>
    <lineage>
        <taxon>Bacteria</taxon>
        <taxon>Pseudomonadati</taxon>
        <taxon>Pseudomonadota</taxon>
        <taxon>Betaproteobacteria</taxon>
        <taxon>Burkholderiales</taxon>
        <taxon>Burkholderiaceae</taxon>
        <taxon>Caballeronia</taxon>
    </lineage>
</organism>
<evidence type="ECO:0000313" key="2">
    <source>
        <dbReference type="Proteomes" id="UP000194546"/>
    </source>
</evidence>
<dbReference type="AlphaFoldDB" id="A0A242M851"/>